<sequence length="691" mass="77173">MKSYTVEVGPEQPNGGRIRRSLLAAEGLARVPHPNVHTLYDVLTYSGKKYPDRRGFGFRKLDKMIDEEKEVKKFVNGEEITEMKTWKYFQMSAYHYLTYKEASRLTHDVGAGFAHLGLKEKSKIEIFSPTNMYWLLTAHSAFTQNMTIVTAYDTLGEEGLLHSMNETEVEAIYTVGDLLGTVKKVASKCPSLKYIFYSGEVKTEVLDQLRTEVSQRIISLDEVAKLGRDHPKEERQPEPEDICCIMYTSGSTGNPKGVILSHKNIVAALAGCNTILGHHVTNNDTMMAYLPLAHVLEFVVENLCVFWGVTLGYASVRTLTDASVRNCKGDIKEFRPTLMTGVPQVWESIRKGILAKLSEASPKAQKIFYKAFATKAWLLERHLPTGFLDKVVFNKIKDQVGGRLRFALSGGAPVSIETQKFLSVTICPILGGYGLTESKLRKVLCVCYCDSHIFFFFFFGSMCSIMTPELFGYGHVGAPVPCCEVKLVDVPDANYFSKDVIPKGEIWVRGPAITKGYWKRDDVTKETLTEDSWLQTGDIGQWNENGTLSVIDRKKNLVKLSNGEYIALEKLESIYKSCVLLTNLCVYADSLYPKPIALAVVGEPAIRKLAAQKGVTETDFELLCKNDTIKKAVLKALLDTGKEGGLKGAELLFDIHLCHEEWTTDAGLMTAAQKIKRPELTKAFKAEFDAM</sequence>
<dbReference type="AlphaFoldDB" id="A0A8H7VYC4"/>
<dbReference type="GO" id="GO:0005524">
    <property type="term" value="F:ATP binding"/>
    <property type="evidence" value="ECO:0007669"/>
    <property type="project" value="UniProtKB-KW"/>
</dbReference>
<dbReference type="PANTHER" id="PTHR43272">
    <property type="entry name" value="LONG-CHAIN-FATTY-ACID--COA LIGASE"/>
    <property type="match status" value="1"/>
</dbReference>
<keyword evidence="2" id="KW-0436">Ligase</keyword>
<dbReference type="EMBL" id="JAEPRE010000086">
    <property type="protein sequence ID" value="KAG2233198.1"/>
    <property type="molecule type" value="Genomic_DNA"/>
</dbReference>
<keyword evidence="8" id="KW-1185">Reference proteome</keyword>
<organism evidence="7 8">
    <name type="scientific">Thamnidium elegans</name>
    <dbReference type="NCBI Taxonomy" id="101142"/>
    <lineage>
        <taxon>Eukaryota</taxon>
        <taxon>Fungi</taxon>
        <taxon>Fungi incertae sedis</taxon>
        <taxon>Mucoromycota</taxon>
        <taxon>Mucoromycotina</taxon>
        <taxon>Mucoromycetes</taxon>
        <taxon>Mucorales</taxon>
        <taxon>Mucorineae</taxon>
        <taxon>Mucoraceae</taxon>
        <taxon>Thamnidium</taxon>
    </lineage>
</organism>
<dbReference type="Gene3D" id="3.40.50.12780">
    <property type="entry name" value="N-terminal domain of ligase-like"/>
    <property type="match status" value="1"/>
</dbReference>
<evidence type="ECO:0000313" key="7">
    <source>
        <dbReference type="EMBL" id="KAG2233198.1"/>
    </source>
</evidence>
<dbReference type="PROSITE" id="PS00455">
    <property type="entry name" value="AMP_BINDING"/>
    <property type="match status" value="1"/>
</dbReference>
<reference evidence="7" key="1">
    <citation type="submission" date="2021-01" db="EMBL/GenBank/DDBJ databases">
        <title>Metabolic potential, ecology and presence of endohyphal bacteria is reflected in genomic diversity of Mucoromycotina.</title>
        <authorList>
            <person name="Muszewska A."/>
            <person name="Okrasinska A."/>
            <person name="Steczkiewicz K."/>
            <person name="Drgas O."/>
            <person name="Orlowska M."/>
            <person name="Perlinska-Lenart U."/>
            <person name="Aleksandrzak-Piekarczyk T."/>
            <person name="Szatraj K."/>
            <person name="Zielenkiewicz U."/>
            <person name="Pilsyk S."/>
            <person name="Malc E."/>
            <person name="Mieczkowski P."/>
            <person name="Kruszewska J.S."/>
            <person name="Biernat P."/>
            <person name="Pawlowska J."/>
        </authorList>
    </citation>
    <scope>NUCLEOTIDE SEQUENCE</scope>
    <source>
        <strain evidence="7">WA0000018081</strain>
    </source>
</reference>
<keyword evidence="4" id="KW-0067">ATP-binding</keyword>
<comment type="similarity">
    <text evidence="1">Belongs to the ATP-dependent AMP-binding enzyme family.</text>
</comment>
<evidence type="ECO:0000256" key="2">
    <source>
        <dbReference type="ARBA" id="ARBA00022598"/>
    </source>
</evidence>
<accession>A0A8H7VYC4</accession>
<dbReference type="InterPro" id="IPR042099">
    <property type="entry name" value="ANL_N_sf"/>
</dbReference>
<dbReference type="SUPFAM" id="SSF56801">
    <property type="entry name" value="Acetyl-CoA synthetase-like"/>
    <property type="match status" value="1"/>
</dbReference>
<evidence type="ECO:0000256" key="1">
    <source>
        <dbReference type="ARBA" id="ARBA00006432"/>
    </source>
</evidence>
<keyword evidence="3" id="KW-0547">Nucleotide-binding</keyword>
<evidence type="ECO:0000256" key="5">
    <source>
        <dbReference type="ARBA" id="ARBA00036813"/>
    </source>
</evidence>
<dbReference type="Pfam" id="PF00501">
    <property type="entry name" value="AMP-binding"/>
    <property type="match status" value="1"/>
</dbReference>
<name>A0A8H7VYC4_9FUNG</name>
<gene>
    <name evidence="7" type="ORF">INT48_007618</name>
</gene>
<dbReference type="GO" id="GO:0005886">
    <property type="term" value="C:plasma membrane"/>
    <property type="evidence" value="ECO:0007669"/>
    <property type="project" value="TreeGrafter"/>
</dbReference>
<dbReference type="GO" id="GO:0004467">
    <property type="term" value="F:long-chain fatty acid-CoA ligase activity"/>
    <property type="evidence" value="ECO:0007669"/>
    <property type="project" value="UniProtKB-EC"/>
</dbReference>
<evidence type="ECO:0000256" key="4">
    <source>
        <dbReference type="ARBA" id="ARBA00022840"/>
    </source>
</evidence>
<comment type="caution">
    <text evidence="7">The sequence shown here is derived from an EMBL/GenBank/DDBJ whole genome shotgun (WGS) entry which is preliminary data.</text>
</comment>
<dbReference type="GO" id="GO:0005783">
    <property type="term" value="C:endoplasmic reticulum"/>
    <property type="evidence" value="ECO:0007669"/>
    <property type="project" value="TreeGrafter"/>
</dbReference>
<protein>
    <recommendedName>
        <fullName evidence="6">AMP-dependent synthetase/ligase domain-containing protein</fullName>
    </recommendedName>
</protein>
<evidence type="ECO:0000313" key="8">
    <source>
        <dbReference type="Proteomes" id="UP000613177"/>
    </source>
</evidence>
<dbReference type="PANTHER" id="PTHR43272:SF83">
    <property type="entry name" value="ACYL-COA SYNTHETASE LONG-CHAIN, ISOFORM J"/>
    <property type="match status" value="1"/>
</dbReference>
<dbReference type="GO" id="GO:0005811">
    <property type="term" value="C:lipid droplet"/>
    <property type="evidence" value="ECO:0007669"/>
    <property type="project" value="TreeGrafter"/>
</dbReference>
<comment type="catalytic activity">
    <reaction evidence="5">
        <text>a long-chain fatty acid + ATP + CoA = a long-chain fatty acyl-CoA + AMP + diphosphate</text>
        <dbReference type="Rhea" id="RHEA:15421"/>
        <dbReference type="ChEBI" id="CHEBI:30616"/>
        <dbReference type="ChEBI" id="CHEBI:33019"/>
        <dbReference type="ChEBI" id="CHEBI:57287"/>
        <dbReference type="ChEBI" id="CHEBI:57560"/>
        <dbReference type="ChEBI" id="CHEBI:83139"/>
        <dbReference type="ChEBI" id="CHEBI:456215"/>
        <dbReference type="EC" id="6.2.1.3"/>
    </reaction>
</comment>
<evidence type="ECO:0000259" key="6">
    <source>
        <dbReference type="Pfam" id="PF00501"/>
    </source>
</evidence>
<dbReference type="InterPro" id="IPR020845">
    <property type="entry name" value="AMP-binding_CS"/>
</dbReference>
<proteinExistence type="inferred from homology"/>
<dbReference type="GO" id="GO:0035336">
    <property type="term" value="P:long-chain fatty-acyl-CoA metabolic process"/>
    <property type="evidence" value="ECO:0007669"/>
    <property type="project" value="TreeGrafter"/>
</dbReference>
<dbReference type="Proteomes" id="UP000613177">
    <property type="component" value="Unassembled WGS sequence"/>
</dbReference>
<feature type="domain" description="AMP-dependent synthetase/ligase" evidence="6">
    <location>
        <begin position="93"/>
        <end position="518"/>
    </location>
</feature>
<dbReference type="InterPro" id="IPR000873">
    <property type="entry name" value="AMP-dep_synth/lig_dom"/>
</dbReference>
<evidence type="ECO:0000256" key="3">
    <source>
        <dbReference type="ARBA" id="ARBA00022741"/>
    </source>
</evidence>